<dbReference type="EMBL" id="BOQP01000035">
    <property type="protein sequence ID" value="GIM78611.1"/>
    <property type="molecule type" value="Genomic_DNA"/>
</dbReference>
<dbReference type="Proteomes" id="UP000680865">
    <property type="component" value="Unassembled WGS sequence"/>
</dbReference>
<feature type="transmembrane region" description="Helical" evidence="1">
    <location>
        <begin position="50"/>
        <end position="70"/>
    </location>
</feature>
<name>A0A919VVR3_9ACTN</name>
<evidence type="ECO:0008006" key="4">
    <source>
        <dbReference type="Google" id="ProtNLM"/>
    </source>
</evidence>
<keyword evidence="1" id="KW-1133">Transmembrane helix</keyword>
<keyword evidence="1" id="KW-0812">Transmembrane</keyword>
<organism evidence="2 3">
    <name type="scientific">Winogradskya consettensis</name>
    <dbReference type="NCBI Taxonomy" id="113560"/>
    <lineage>
        <taxon>Bacteria</taxon>
        <taxon>Bacillati</taxon>
        <taxon>Actinomycetota</taxon>
        <taxon>Actinomycetes</taxon>
        <taxon>Micromonosporales</taxon>
        <taxon>Micromonosporaceae</taxon>
        <taxon>Winogradskya</taxon>
    </lineage>
</organism>
<proteinExistence type="predicted"/>
<accession>A0A919VVR3</accession>
<reference evidence="2" key="1">
    <citation type="submission" date="2021-03" db="EMBL/GenBank/DDBJ databases">
        <title>Whole genome shotgun sequence of Actinoplanes consettensis NBRC 14913.</title>
        <authorList>
            <person name="Komaki H."/>
            <person name="Tamura T."/>
        </authorList>
    </citation>
    <scope>NUCLEOTIDE SEQUENCE</scope>
    <source>
        <strain evidence="2">NBRC 14913</strain>
    </source>
</reference>
<dbReference type="AlphaFoldDB" id="A0A919VVR3"/>
<keyword evidence="1" id="KW-0472">Membrane</keyword>
<evidence type="ECO:0000313" key="2">
    <source>
        <dbReference type="EMBL" id="GIM78611.1"/>
    </source>
</evidence>
<evidence type="ECO:0000256" key="1">
    <source>
        <dbReference type="SAM" id="Phobius"/>
    </source>
</evidence>
<dbReference type="Pfam" id="PF11750">
    <property type="entry name" value="DUF3307"/>
    <property type="match status" value="1"/>
</dbReference>
<gene>
    <name evidence="2" type="ORF">Aco04nite_61300</name>
</gene>
<evidence type="ECO:0000313" key="3">
    <source>
        <dbReference type="Proteomes" id="UP000680865"/>
    </source>
</evidence>
<comment type="caution">
    <text evidence="2">The sequence shown here is derived from an EMBL/GenBank/DDBJ whole genome shotgun (WGS) entry which is preliminary data.</text>
</comment>
<protein>
    <recommendedName>
        <fullName evidence="4">DUF3307 domain-containing protein</fullName>
    </recommendedName>
</protein>
<sequence length="141" mass="15285">MPDAVLVFVVSVTTLMAAHQIGDHVLQSDKQAAHKADPGLHGWVFMAQHVGIYHVVAIAMVLIAFVGLGIDIPVRGMVAGIGFSAISHAFLDRRWPVRFLLTRLGSPTFAVMQTPVNGMYVADQALHYGCLWISALLIARL</sequence>
<dbReference type="InterPro" id="IPR021737">
    <property type="entry name" value="Phage_phiKZ_Orf197"/>
</dbReference>
<keyword evidence="3" id="KW-1185">Reference proteome</keyword>
<dbReference type="RefSeq" id="WP_213000675.1">
    <property type="nucleotide sequence ID" value="NZ_BAAATW010000001.1"/>
</dbReference>